<name>A0AAN9S2L4_PSOTE</name>
<reference evidence="1 2" key="1">
    <citation type="submission" date="2024-01" db="EMBL/GenBank/DDBJ databases">
        <title>The genomes of 5 underutilized Papilionoideae crops provide insights into root nodulation and disease resistanc.</title>
        <authorList>
            <person name="Jiang F."/>
        </authorList>
    </citation>
    <scope>NUCLEOTIDE SEQUENCE [LARGE SCALE GENOMIC DNA]</scope>
    <source>
        <strain evidence="1">DUOXIRENSHENG_FW03</strain>
        <tissue evidence="1">Leaves</tissue>
    </source>
</reference>
<gene>
    <name evidence="1" type="ORF">VNO78_28416</name>
</gene>
<keyword evidence="2" id="KW-1185">Reference proteome</keyword>
<sequence length="168" mass="19879">MRSLIHEEHLGDESMWMESEAEKQSYEFHEESWSSGNKYQKQFPGKHKNMHMNMNRHGAYAMDSESDLSMSKHEYGKLAYKPRHFQGESMHIDNRGGRKLPFGGHHEYFSEAYTENHGHGHGHGTAKVDEMRYERRNWGGEDIRYVNPYDRTLIRNMNHKPHWTSKGV</sequence>
<comment type="caution">
    <text evidence="1">The sequence shown here is derived from an EMBL/GenBank/DDBJ whole genome shotgun (WGS) entry which is preliminary data.</text>
</comment>
<evidence type="ECO:0000313" key="1">
    <source>
        <dbReference type="EMBL" id="KAK7387536.1"/>
    </source>
</evidence>
<proteinExistence type="predicted"/>
<dbReference type="EMBL" id="JAYMYS010000007">
    <property type="protein sequence ID" value="KAK7387536.1"/>
    <property type="molecule type" value="Genomic_DNA"/>
</dbReference>
<dbReference type="Proteomes" id="UP001386955">
    <property type="component" value="Unassembled WGS sequence"/>
</dbReference>
<evidence type="ECO:0000313" key="2">
    <source>
        <dbReference type="Proteomes" id="UP001386955"/>
    </source>
</evidence>
<organism evidence="1 2">
    <name type="scientific">Psophocarpus tetragonolobus</name>
    <name type="common">Winged bean</name>
    <name type="synonym">Dolichos tetragonolobus</name>
    <dbReference type="NCBI Taxonomy" id="3891"/>
    <lineage>
        <taxon>Eukaryota</taxon>
        <taxon>Viridiplantae</taxon>
        <taxon>Streptophyta</taxon>
        <taxon>Embryophyta</taxon>
        <taxon>Tracheophyta</taxon>
        <taxon>Spermatophyta</taxon>
        <taxon>Magnoliopsida</taxon>
        <taxon>eudicotyledons</taxon>
        <taxon>Gunneridae</taxon>
        <taxon>Pentapetalae</taxon>
        <taxon>rosids</taxon>
        <taxon>fabids</taxon>
        <taxon>Fabales</taxon>
        <taxon>Fabaceae</taxon>
        <taxon>Papilionoideae</taxon>
        <taxon>50 kb inversion clade</taxon>
        <taxon>NPAAA clade</taxon>
        <taxon>indigoferoid/millettioid clade</taxon>
        <taxon>Phaseoleae</taxon>
        <taxon>Psophocarpus</taxon>
    </lineage>
</organism>
<accession>A0AAN9S2L4</accession>
<protein>
    <submittedName>
        <fullName evidence="1">Uncharacterized protein</fullName>
    </submittedName>
</protein>
<dbReference type="AlphaFoldDB" id="A0AAN9S2L4"/>